<feature type="domain" description="SGNH hydrolase-type esterase" evidence="1">
    <location>
        <begin position="60"/>
        <end position="194"/>
    </location>
</feature>
<dbReference type="PANTHER" id="PTHR30383">
    <property type="entry name" value="THIOESTERASE 1/PROTEASE 1/LYSOPHOSPHOLIPASE L1"/>
    <property type="match status" value="1"/>
</dbReference>
<dbReference type="OrthoDB" id="2119228at2759"/>
<organism evidence="2 3">
    <name type="scientific">Sporormia fimetaria CBS 119925</name>
    <dbReference type="NCBI Taxonomy" id="1340428"/>
    <lineage>
        <taxon>Eukaryota</taxon>
        <taxon>Fungi</taxon>
        <taxon>Dikarya</taxon>
        <taxon>Ascomycota</taxon>
        <taxon>Pezizomycotina</taxon>
        <taxon>Dothideomycetes</taxon>
        <taxon>Pleosporomycetidae</taxon>
        <taxon>Pleosporales</taxon>
        <taxon>Sporormiaceae</taxon>
        <taxon>Sporormia</taxon>
    </lineage>
</organism>
<dbReference type="Proteomes" id="UP000799440">
    <property type="component" value="Unassembled WGS sequence"/>
</dbReference>
<protein>
    <submittedName>
        <fullName evidence="2">Carbohydrate esterase family 3 protein</fullName>
    </submittedName>
</protein>
<dbReference type="InterPro" id="IPR036514">
    <property type="entry name" value="SGNH_hydro_sf"/>
</dbReference>
<dbReference type="Pfam" id="PF13472">
    <property type="entry name" value="Lipase_GDSL_2"/>
    <property type="match status" value="1"/>
</dbReference>
<evidence type="ECO:0000313" key="2">
    <source>
        <dbReference type="EMBL" id="KAF2750520.1"/>
    </source>
</evidence>
<dbReference type="Gene3D" id="3.40.50.1110">
    <property type="entry name" value="SGNH hydrolase"/>
    <property type="match status" value="1"/>
</dbReference>
<dbReference type="PANTHER" id="PTHR30383:SF2">
    <property type="entry name" value="CELLULOSE-BINDING PROTEIN"/>
    <property type="match status" value="1"/>
</dbReference>
<evidence type="ECO:0000259" key="1">
    <source>
        <dbReference type="Pfam" id="PF13472"/>
    </source>
</evidence>
<dbReference type="SUPFAM" id="SSF52266">
    <property type="entry name" value="SGNH hydrolase"/>
    <property type="match status" value="1"/>
</dbReference>
<reference evidence="2" key="1">
    <citation type="journal article" date="2020" name="Stud. Mycol.">
        <title>101 Dothideomycetes genomes: a test case for predicting lifestyles and emergence of pathogens.</title>
        <authorList>
            <person name="Haridas S."/>
            <person name="Albert R."/>
            <person name="Binder M."/>
            <person name="Bloem J."/>
            <person name="Labutti K."/>
            <person name="Salamov A."/>
            <person name="Andreopoulos B."/>
            <person name="Baker S."/>
            <person name="Barry K."/>
            <person name="Bills G."/>
            <person name="Bluhm B."/>
            <person name="Cannon C."/>
            <person name="Castanera R."/>
            <person name="Culley D."/>
            <person name="Daum C."/>
            <person name="Ezra D."/>
            <person name="Gonzalez J."/>
            <person name="Henrissat B."/>
            <person name="Kuo A."/>
            <person name="Liang C."/>
            <person name="Lipzen A."/>
            <person name="Lutzoni F."/>
            <person name="Magnuson J."/>
            <person name="Mondo S."/>
            <person name="Nolan M."/>
            <person name="Ohm R."/>
            <person name="Pangilinan J."/>
            <person name="Park H.-J."/>
            <person name="Ramirez L."/>
            <person name="Alfaro M."/>
            <person name="Sun H."/>
            <person name="Tritt A."/>
            <person name="Yoshinaga Y."/>
            <person name="Zwiers L.-H."/>
            <person name="Turgeon B."/>
            <person name="Goodwin S."/>
            <person name="Spatafora J."/>
            <person name="Crous P."/>
            <person name="Grigoriev I."/>
        </authorList>
    </citation>
    <scope>NUCLEOTIDE SEQUENCE</scope>
    <source>
        <strain evidence="2">CBS 119925</strain>
    </source>
</reference>
<keyword evidence="3" id="KW-1185">Reference proteome</keyword>
<evidence type="ECO:0000313" key="3">
    <source>
        <dbReference type="Proteomes" id="UP000799440"/>
    </source>
</evidence>
<dbReference type="InterPro" id="IPR013830">
    <property type="entry name" value="SGNH_hydro"/>
</dbReference>
<gene>
    <name evidence="2" type="ORF">M011DRAFT_396695</name>
</gene>
<dbReference type="GO" id="GO:0004622">
    <property type="term" value="F:phosphatidylcholine lysophospholipase activity"/>
    <property type="evidence" value="ECO:0007669"/>
    <property type="project" value="TreeGrafter"/>
</dbReference>
<dbReference type="InterPro" id="IPR051532">
    <property type="entry name" value="Ester_Hydrolysis_Enzymes"/>
</dbReference>
<sequence>MASQAAAAAVKIMPLGASIVTTCWRATLWKQLKDAGMTNIDFVGTQKATTCAFPYDGEHEGRPGSLAIEYVQKNWLPGILSATKPDVVLVHLGTNDVIQRKNTPDIIAAYAVMIDQMRASNPRMHVLFSTLIPMEANMFGGAVTRIIELNEAIKKWAPGKSLPTSPIVVVDNFEGFDVATDTTDGEHPNAKGEAKMAAKFYTPLVQAIQQVNGRRLR</sequence>
<accession>A0A6A6VLT7</accession>
<dbReference type="AlphaFoldDB" id="A0A6A6VLT7"/>
<dbReference type="CDD" id="cd01833">
    <property type="entry name" value="XynB_like"/>
    <property type="match status" value="1"/>
</dbReference>
<name>A0A6A6VLT7_9PLEO</name>
<dbReference type="EMBL" id="MU006564">
    <property type="protein sequence ID" value="KAF2750520.1"/>
    <property type="molecule type" value="Genomic_DNA"/>
</dbReference>
<proteinExistence type="predicted"/>